<sequence length="157" mass="17711">MIFEHITDVVGDSLPQQDEDLDSAHRQADAHDINTHPMITRGKSGTVKLELHVYNATNIPFGPANVHVAMRYLQWQQAIHAELDALQKNKTWDLIPLLENQRVVGCRWLFKVDKKANGTVDRYKVQLVAKGYAQEAGFGYQDTFSPVAETCTVHSLL</sequence>
<dbReference type="Pfam" id="PF07727">
    <property type="entry name" value="RVT_2"/>
    <property type="match status" value="1"/>
</dbReference>
<reference evidence="2" key="1">
    <citation type="journal article" date="2020" name="Nat. Genet.">
        <title>Genomic diversifications of five Gossypium allopolyploid species and their impact on cotton improvement.</title>
        <authorList>
            <person name="Chen Z.J."/>
            <person name="Sreedasyam A."/>
            <person name="Ando A."/>
            <person name="Song Q."/>
            <person name="De Santiago L.M."/>
            <person name="Hulse-Kemp A.M."/>
            <person name="Ding M."/>
            <person name="Ye W."/>
            <person name="Kirkbride R.C."/>
            <person name="Jenkins J."/>
            <person name="Plott C."/>
            <person name="Lovell J."/>
            <person name="Lin Y.M."/>
            <person name="Vaughn R."/>
            <person name="Liu B."/>
            <person name="Simpson S."/>
            <person name="Scheffler B.E."/>
            <person name="Wen L."/>
            <person name="Saski C.A."/>
            <person name="Grover C.E."/>
            <person name="Hu G."/>
            <person name="Conover J.L."/>
            <person name="Carlson J.W."/>
            <person name="Shu S."/>
            <person name="Boston L.B."/>
            <person name="Williams M."/>
            <person name="Peterson D.G."/>
            <person name="McGee K."/>
            <person name="Jones D.C."/>
            <person name="Wendel J.F."/>
            <person name="Stelly D.M."/>
            <person name="Grimwood J."/>
            <person name="Schmutz J."/>
        </authorList>
    </citation>
    <scope>NUCLEOTIDE SEQUENCE [LARGE SCALE GENOMIC DNA]</scope>
    <source>
        <strain evidence="2">cv. TM-1</strain>
    </source>
</reference>
<dbReference type="KEGG" id="ghi:107899832"/>
<dbReference type="InterPro" id="IPR013103">
    <property type="entry name" value="RVT_2"/>
</dbReference>
<protein>
    <submittedName>
        <fullName evidence="3">Uncharacterized mitochondrial protein AtMg00820-like</fullName>
    </submittedName>
</protein>
<dbReference type="Proteomes" id="UP000818029">
    <property type="component" value="Chromosome D06"/>
</dbReference>
<evidence type="ECO:0000259" key="1">
    <source>
        <dbReference type="Pfam" id="PF07727"/>
    </source>
</evidence>
<dbReference type="AlphaFoldDB" id="A0A1U8ISL6"/>
<name>A0A1U8ISL6_GOSHI</name>
<evidence type="ECO:0000313" key="2">
    <source>
        <dbReference type="Proteomes" id="UP000818029"/>
    </source>
</evidence>
<accession>A0A1U8ISL6</accession>
<reference evidence="3" key="2">
    <citation type="submission" date="2025-08" db="UniProtKB">
        <authorList>
            <consortium name="RefSeq"/>
        </authorList>
    </citation>
    <scope>IDENTIFICATION</scope>
</reference>
<proteinExistence type="predicted"/>
<dbReference type="GeneID" id="107899832"/>
<dbReference type="RefSeq" id="XP_016681071.1">
    <property type="nucleotide sequence ID" value="XM_016825582.1"/>
</dbReference>
<organism evidence="2 3">
    <name type="scientific">Gossypium hirsutum</name>
    <name type="common">Upland cotton</name>
    <name type="synonym">Gossypium mexicanum</name>
    <dbReference type="NCBI Taxonomy" id="3635"/>
    <lineage>
        <taxon>Eukaryota</taxon>
        <taxon>Viridiplantae</taxon>
        <taxon>Streptophyta</taxon>
        <taxon>Embryophyta</taxon>
        <taxon>Tracheophyta</taxon>
        <taxon>Spermatophyta</taxon>
        <taxon>Magnoliopsida</taxon>
        <taxon>eudicotyledons</taxon>
        <taxon>Gunneridae</taxon>
        <taxon>Pentapetalae</taxon>
        <taxon>rosids</taxon>
        <taxon>malvids</taxon>
        <taxon>Malvales</taxon>
        <taxon>Malvaceae</taxon>
        <taxon>Malvoideae</taxon>
        <taxon>Gossypium</taxon>
    </lineage>
</organism>
<gene>
    <name evidence="3" type="primary">LOC107899832</name>
</gene>
<keyword evidence="2" id="KW-1185">Reference proteome</keyword>
<dbReference type="PaxDb" id="3635-A0A1U8ISL6"/>
<feature type="domain" description="Reverse transcriptase Ty1/copia-type" evidence="1">
    <location>
        <begin position="89"/>
        <end position="156"/>
    </location>
</feature>
<evidence type="ECO:0000313" key="3">
    <source>
        <dbReference type="RefSeq" id="XP_016681071.1"/>
    </source>
</evidence>
<dbReference type="STRING" id="3635.A0A1U8ISL6"/>